<dbReference type="PANTHER" id="PTHR42804:SF1">
    <property type="entry name" value="ALDEHYDE DEHYDROGENASE-RELATED"/>
    <property type="match status" value="1"/>
</dbReference>
<dbReference type="InterPro" id="IPR016163">
    <property type="entry name" value="Ald_DH_C"/>
</dbReference>
<dbReference type="CDD" id="cd07139">
    <property type="entry name" value="ALDH_AldA-Rv0768"/>
    <property type="match status" value="1"/>
</dbReference>
<keyword evidence="5" id="KW-1185">Reference proteome</keyword>
<evidence type="ECO:0000256" key="2">
    <source>
        <dbReference type="ARBA" id="ARBA00023002"/>
    </source>
</evidence>
<comment type="caution">
    <text evidence="4">The sequence shown here is derived from an EMBL/GenBank/DDBJ whole genome shotgun (WGS) entry which is preliminary data.</text>
</comment>
<accession>A0ABQ0IME9</accession>
<dbReference type="Gene3D" id="3.40.605.10">
    <property type="entry name" value="Aldehyde Dehydrogenase, Chain A, domain 1"/>
    <property type="match status" value="1"/>
</dbReference>
<name>A0ABQ0IME9_9ACTN</name>
<organism evidence="4 5">
    <name type="scientific">Gordonia paraffinivorans NBRC 108238</name>
    <dbReference type="NCBI Taxonomy" id="1223543"/>
    <lineage>
        <taxon>Bacteria</taxon>
        <taxon>Bacillati</taxon>
        <taxon>Actinomycetota</taxon>
        <taxon>Actinomycetes</taxon>
        <taxon>Mycobacteriales</taxon>
        <taxon>Gordoniaceae</taxon>
        <taxon>Gordonia</taxon>
    </lineage>
</organism>
<evidence type="ECO:0000313" key="4">
    <source>
        <dbReference type="EMBL" id="GAC84650.1"/>
    </source>
</evidence>
<feature type="domain" description="Aldehyde dehydrogenase" evidence="3">
    <location>
        <begin position="14"/>
        <end position="476"/>
    </location>
</feature>
<dbReference type="SUPFAM" id="SSF53720">
    <property type="entry name" value="ALDH-like"/>
    <property type="match status" value="1"/>
</dbReference>
<dbReference type="RefSeq" id="WP_006900878.1">
    <property type="nucleotide sequence ID" value="NZ_BAOQ01000024.1"/>
</dbReference>
<dbReference type="Pfam" id="PF00171">
    <property type="entry name" value="Aldedh"/>
    <property type="match status" value="1"/>
</dbReference>
<evidence type="ECO:0000256" key="1">
    <source>
        <dbReference type="ARBA" id="ARBA00009986"/>
    </source>
</evidence>
<gene>
    <name evidence="4" type="ORF">GP2_024_00770</name>
</gene>
<dbReference type="Proteomes" id="UP000035021">
    <property type="component" value="Unassembled WGS sequence"/>
</dbReference>
<proteinExistence type="inferred from homology"/>
<comment type="similarity">
    <text evidence="1">Belongs to the aldehyde dehydrogenase family.</text>
</comment>
<dbReference type="InterPro" id="IPR016162">
    <property type="entry name" value="Ald_DH_N"/>
</dbReference>
<sequence length="478" mass="50622">MTTKRSDFFIDGKWRTYATDTVDIVSPNDGKVLSRTPLATAAVIDAAVSAARQAMADPHGWSRLQPAERAAKMNALADALDRRAGDLAAAVSAQNGMPISIANGLEAVFPQTLLRYYAGLIENFDFEEMRPGLLGGSTKVQRRPVGVVAAIVPWNFPQALAAFKYAPALAAGCAIVIKPSPETTLDSDILAEAVAEAGIPPGVINIVPGDHTAGEYLVSHPGVDKVAFTGSTQVGRRIAGVCGELLRPVTLKLGGKSAAIFLDDADLDLQRVGEQMFSTMLLNNGQTCFLSSRILAPRARYAEIVDLVTTLVSVQNVGNSLDPQTTIGPLATSRQRDRVEQYIEIGRSEGARVTTGGGRPDSAGWFMTPTVFADVDNRHRIAREEIFGPVLSVIPYDGDDDAIAIANDSEYGLAGVVFTTDHARGMAMADRIESGSVGINGYLPDPTAPFGGIKASGLGQELGPEALTGYLTYKSIYA</sequence>
<protein>
    <submittedName>
        <fullName evidence="4">Aldehyde dehydrogenase</fullName>
    </submittedName>
</protein>
<evidence type="ECO:0000259" key="3">
    <source>
        <dbReference type="Pfam" id="PF00171"/>
    </source>
</evidence>
<keyword evidence="2" id="KW-0560">Oxidoreductase</keyword>
<dbReference type="InterPro" id="IPR015590">
    <property type="entry name" value="Aldehyde_DH_dom"/>
</dbReference>
<evidence type="ECO:0000313" key="5">
    <source>
        <dbReference type="Proteomes" id="UP000035021"/>
    </source>
</evidence>
<reference evidence="4 5" key="1">
    <citation type="submission" date="2013-02" db="EMBL/GenBank/DDBJ databases">
        <title>Whole genome shotgun sequence of Gordonia paraffinivorans NBRC 108238.</title>
        <authorList>
            <person name="Isaki-Nakamura S."/>
            <person name="Hosoyama A."/>
            <person name="Tsuchikane K."/>
            <person name="Ando Y."/>
            <person name="Baba S."/>
            <person name="Ohji S."/>
            <person name="Hamada M."/>
            <person name="Tamura T."/>
            <person name="Yamazoe A."/>
            <person name="Yamazaki S."/>
            <person name="Fujita N."/>
        </authorList>
    </citation>
    <scope>NUCLEOTIDE SEQUENCE [LARGE SCALE GENOMIC DNA]</scope>
    <source>
        <strain evidence="4 5">NBRC 108238</strain>
    </source>
</reference>
<dbReference type="PANTHER" id="PTHR42804">
    <property type="entry name" value="ALDEHYDE DEHYDROGENASE"/>
    <property type="match status" value="1"/>
</dbReference>
<dbReference type="EMBL" id="BAOQ01000024">
    <property type="protein sequence ID" value="GAC84650.1"/>
    <property type="molecule type" value="Genomic_DNA"/>
</dbReference>
<dbReference type="Gene3D" id="3.40.309.10">
    <property type="entry name" value="Aldehyde Dehydrogenase, Chain A, domain 2"/>
    <property type="match status" value="1"/>
</dbReference>
<dbReference type="InterPro" id="IPR016161">
    <property type="entry name" value="Ald_DH/histidinol_DH"/>
</dbReference>